<keyword evidence="8" id="KW-0456">Lyase</keyword>
<dbReference type="GO" id="GO:0005829">
    <property type="term" value="C:cytosol"/>
    <property type="evidence" value="ECO:0007669"/>
    <property type="project" value="TreeGrafter"/>
</dbReference>
<name>A0A6A2XWH7_HIBSY</name>
<evidence type="ECO:0000256" key="4">
    <source>
        <dbReference type="ARBA" id="ARBA00011881"/>
    </source>
</evidence>
<evidence type="ECO:0000256" key="8">
    <source>
        <dbReference type="ARBA" id="ARBA00023239"/>
    </source>
</evidence>
<evidence type="ECO:0000256" key="9">
    <source>
        <dbReference type="ARBA" id="ARBA00023300"/>
    </source>
</evidence>
<keyword evidence="7" id="KW-0460">Magnesium</keyword>
<dbReference type="Gene3D" id="1.20.1440.90">
    <property type="entry name" value="Phosphoenolpyruvate/pyruvate domain"/>
    <property type="match status" value="1"/>
</dbReference>
<keyword evidence="11" id="KW-1185">Reference proteome</keyword>
<dbReference type="Proteomes" id="UP000436088">
    <property type="component" value="Unassembled WGS sequence"/>
</dbReference>
<dbReference type="GO" id="GO:0008964">
    <property type="term" value="F:phosphoenolpyruvate carboxylase activity"/>
    <property type="evidence" value="ECO:0007669"/>
    <property type="project" value="UniProtKB-EC"/>
</dbReference>
<dbReference type="PANTHER" id="PTHR30523:SF33">
    <property type="entry name" value="PHOSPHOENOLPYRUVATE CARBOXYLASE 3"/>
    <property type="match status" value="1"/>
</dbReference>
<dbReference type="EC" id="4.1.1.31" evidence="5"/>
<proteinExistence type="inferred from homology"/>
<comment type="caution">
    <text evidence="10">The sequence shown here is derived from an EMBL/GenBank/DDBJ whole genome shotgun (WGS) entry which is preliminary data.</text>
</comment>
<dbReference type="SUPFAM" id="SSF51621">
    <property type="entry name" value="Phosphoenolpyruvate/pyruvate domain"/>
    <property type="match status" value="1"/>
</dbReference>
<organism evidence="10 11">
    <name type="scientific">Hibiscus syriacus</name>
    <name type="common">Rose of Sharon</name>
    <dbReference type="NCBI Taxonomy" id="106335"/>
    <lineage>
        <taxon>Eukaryota</taxon>
        <taxon>Viridiplantae</taxon>
        <taxon>Streptophyta</taxon>
        <taxon>Embryophyta</taxon>
        <taxon>Tracheophyta</taxon>
        <taxon>Spermatophyta</taxon>
        <taxon>Magnoliopsida</taxon>
        <taxon>eudicotyledons</taxon>
        <taxon>Gunneridae</taxon>
        <taxon>Pentapetalae</taxon>
        <taxon>rosids</taxon>
        <taxon>malvids</taxon>
        <taxon>Malvales</taxon>
        <taxon>Malvaceae</taxon>
        <taxon>Malvoideae</taxon>
        <taxon>Hibiscus</taxon>
    </lineage>
</organism>
<dbReference type="GO" id="GO:0048046">
    <property type="term" value="C:apoplast"/>
    <property type="evidence" value="ECO:0007669"/>
    <property type="project" value="TreeGrafter"/>
</dbReference>
<accession>A0A6A2XWH7</accession>
<dbReference type="InterPro" id="IPR021135">
    <property type="entry name" value="PEP_COase"/>
</dbReference>
<dbReference type="EMBL" id="VEPZ02001327">
    <property type="protein sequence ID" value="KAE8680112.1"/>
    <property type="molecule type" value="Genomic_DNA"/>
</dbReference>
<dbReference type="AlphaFoldDB" id="A0A6A2XWH7"/>
<dbReference type="Pfam" id="PF00311">
    <property type="entry name" value="PEPcase"/>
    <property type="match status" value="1"/>
</dbReference>
<evidence type="ECO:0000313" key="10">
    <source>
        <dbReference type="EMBL" id="KAE8680112.1"/>
    </source>
</evidence>
<dbReference type="GO" id="GO:0048366">
    <property type="term" value="P:leaf development"/>
    <property type="evidence" value="ECO:0007669"/>
    <property type="project" value="TreeGrafter"/>
</dbReference>
<evidence type="ECO:0000256" key="7">
    <source>
        <dbReference type="ARBA" id="ARBA00022842"/>
    </source>
</evidence>
<comment type="subunit">
    <text evidence="4">Homotetramer.</text>
</comment>
<evidence type="ECO:0000256" key="2">
    <source>
        <dbReference type="ARBA" id="ARBA00004496"/>
    </source>
</evidence>
<comment type="cofactor">
    <cofactor evidence="1">
        <name>Mg(2+)</name>
        <dbReference type="ChEBI" id="CHEBI:18420"/>
    </cofactor>
</comment>
<evidence type="ECO:0000256" key="1">
    <source>
        <dbReference type="ARBA" id="ARBA00001946"/>
    </source>
</evidence>
<sequence length="201" mass="23417">MGGDRDGNPRVTPEVTRDVCLLARMMASNLYYSQIEDLMFELSMWRCSDELRVRAEELHRSSRRDAKHYIEFWKKVPPNEPYRVILGDVRDKLYQTRERSRQMLSHGISEIPEEETFTNIDQFLEPLELCYRSLCSCGDRPIADGSLLDFLRQVSTFGLSLVRLDIRQESDRHTDVLDAITKHLEIGSTEIGLKNKSRNGY</sequence>
<dbReference type="FunFam" id="1.20.1440.90:FF:000001">
    <property type="entry name" value="Phosphoenolpyruvate carboxylase 1"/>
    <property type="match status" value="1"/>
</dbReference>
<evidence type="ECO:0000256" key="3">
    <source>
        <dbReference type="ARBA" id="ARBA00008346"/>
    </source>
</evidence>
<dbReference type="GO" id="GO:0006099">
    <property type="term" value="P:tricarboxylic acid cycle"/>
    <property type="evidence" value="ECO:0007669"/>
    <property type="project" value="InterPro"/>
</dbReference>
<dbReference type="GO" id="GO:0009507">
    <property type="term" value="C:chloroplast"/>
    <property type="evidence" value="ECO:0007669"/>
    <property type="project" value="TreeGrafter"/>
</dbReference>
<keyword evidence="9" id="KW-0120">Carbon dioxide fixation</keyword>
<dbReference type="GO" id="GO:0015977">
    <property type="term" value="P:carbon fixation"/>
    <property type="evidence" value="ECO:0007669"/>
    <property type="project" value="UniProtKB-KW"/>
</dbReference>
<dbReference type="PANTHER" id="PTHR30523">
    <property type="entry name" value="PHOSPHOENOLPYRUVATE CARBOXYLASE"/>
    <property type="match status" value="1"/>
</dbReference>
<evidence type="ECO:0000313" key="11">
    <source>
        <dbReference type="Proteomes" id="UP000436088"/>
    </source>
</evidence>
<evidence type="ECO:0000256" key="6">
    <source>
        <dbReference type="ARBA" id="ARBA00022490"/>
    </source>
</evidence>
<comment type="subcellular location">
    <subcellularLocation>
        <location evidence="2">Cytoplasm</location>
    </subcellularLocation>
</comment>
<dbReference type="InterPro" id="IPR015813">
    <property type="entry name" value="Pyrv/PenolPyrv_kinase-like_dom"/>
</dbReference>
<evidence type="ECO:0000256" key="5">
    <source>
        <dbReference type="ARBA" id="ARBA00012305"/>
    </source>
</evidence>
<protein>
    <recommendedName>
        <fullName evidence="5">phosphoenolpyruvate carboxylase</fullName>
        <ecNumber evidence="5">4.1.1.31</ecNumber>
    </recommendedName>
</protein>
<gene>
    <name evidence="10" type="ORF">F3Y22_tig00111392pilonHSYRG00293</name>
</gene>
<reference evidence="10" key="1">
    <citation type="submission" date="2019-09" db="EMBL/GenBank/DDBJ databases">
        <title>Draft genome information of white flower Hibiscus syriacus.</title>
        <authorList>
            <person name="Kim Y.-M."/>
        </authorList>
    </citation>
    <scope>NUCLEOTIDE SEQUENCE [LARGE SCALE GENOMIC DNA]</scope>
    <source>
        <strain evidence="10">YM2019G1</strain>
    </source>
</reference>
<keyword evidence="6" id="KW-0963">Cytoplasm</keyword>
<comment type="similarity">
    <text evidence="3">Belongs to the PEPCase type 1 family.</text>
</comment>